<dbReference type="AlphaFoldDB" id="X1EEA6"/>
<feature type="domain" description="4Fe-4S ferredoxin-type" evidence="1">
    <location>
        <begin position="21"/>
        <end position="50"/>
    </location>
</feature>
<comment type="caution">
    <text evidence="2">The sequence shown here is derived from an EMBL/GenBank/DDBJ whole genome shotgun (WGS) entry which is preliminary data.</text>
</comment>
<dbReference type="SUPFAM" id="SSF46548">
    <property type="entry name" value="alpha-helical ferredoxin"/>
    <property type="match status" value="1"/>
</dbReference>
<dbReference type="EMBL" id="BARU01004140">
    <property type="protein sequence ID" value="GAH18690.1"/>
    <property type="molecule type" value="Genomic_DNA"/>
</dbReference>
<evidence type="ECO:0000313" key="2">
    <source>
        <dbReference type="EMBL" id="GAH18690.1"/>
    </source>
</evidence>
<gene>
    <name evidence="2" type="ORF">S03H2_08499</name>
</gene>
<dbReference type="PROSITE" id="PS51379">
    <property type="entry name" value="4FE4S_FER_2"/>
    <property type="match status" value="1"/>
</dbReference>
<accession>X1EEA6</accession>
<sequence>MEEVKSKNLLLKEIKTFKELEKEIIDNNKCCACGACVAYCTSQGFDVIKMDGNKPIYITDANIDNCKEC</sequence>
<reference evidence="2" key="1">
    <citation type="journal article" date="2014" name="Front. Microbiol.">
        <title>High frequency of phylogenetically diverse reductive dehalogenase-homologous genes in deep subseafloor sedimentary metagenomes.</title>
        <authorList>
            <person name="Kawai M."/>
            <person name="Futagami T."/>
            <person name="Toyoda A."/>
            <person name="Takaki Y."/>
            <person name="Nishi S."/>
            <person name="Hori S."/>
            <person name="Arai W."/>
            <person name="Tsubouchi T."/>
            <person name="Morono Y."/>
            <person name="Uchiyama I."/>
            <person name="Ito T."/>
            <person name="Fujiyama A."/>
            <person name="Inagaki F."/>
            <person name="Takami H."/>
        </authorList>
    </citation>
    <scope>NUCLEOTIDE SEQUENCE</scope>
    <source>
        <strain evidence="2">Expedition CK06-06</strain>
    </source>
</reference>
<dbReference type="Gene3D" id="3.30.70.20">
    <property type="match status" value="1"/>
</dbReference>
<proteinExistence type="predicted"/>
<name>X1EEA6_9ZZZZ</name>
<organism evidence="2">
    <name type="scientific">marine sediment metagenome</name>
    <dbReference type="NCBI Taxonomy" id="412755"/>
    <lineage>
        <taxon>unclassified sequences</taxon>
        <taxon>metagenomes</taxon>
        <taxon>ecological metagenomes</taxon>
    </lineage>
</organism>
<dbReference type="InterPro" id="IPR017896">
    <property type="entry name" value="4Fe4S_Fe-S-bd"/>
</dbReference>
<protein>
    <recommendedName>
        <fullName evidence="1">4Fe-4S ferredoxin-type domain-containing protein</fullName>
    </recommendedName>
</protein>
<evidence type="ECO:0000259" key="1">
    <source>
        <dbReference type="PROSITE" id="PS51379"/>
    </source>
</evidence>
<feature type="non-terminal residue" evidence="2">
    <location>
        <position position="69"/>
    </location>
</feature>